<dbReference type="RefSeq" id="WP_046525278.1">
    <property type="nucleotide sequence ID" value="NZ_LAYY01000027.1"/>
</dbReference>
<dbReference type="PANTHER" id="PTHR37806">
    <property type="entry name" value="LMO0724 PROTEIN"/>
    <property type="match status" value="1"/>
</dbReference>
<dbReference type="InterPro" id="IPR039564">
    <property type="entry name" value="Peptidase_C39-like"/>
</dbReference>
<dbReference type="EMBL" id="LAYY01000027">
    <property type="protein sequence ID" value="KKK36592.1"/>
    <property type="molecule type" value="Genomic_DNA"/>
</dbReference>
<proteinExistence type="predicted"/>
<protein>
    <submittedName>
        <fullName evidence="2">Hydrolase</fullName>
    </submittedName>
</protein>
<reference evidence="2 3" key="1">
    <citation type="submission" date="2015-04" db="EMBL/GenBank/DDBJ databases">
        <title>Taxonomic description and genome sequence of Bacillus campisalis sp. nov., a novel member of the genus Bacillus isolated from solar saltern.</title>
        <authorList>
            <person name="Mathan Kumar R."/>
            <person name="Kaur G."/>
            <person name="Kumar A."/>
            <person name="Singh N.K."/>
            <person name="Kaur N."/>
            <person name="Kumar N."/>
            <person name="Mayilraj S."/>
        </authorList>
    </citation>
    <scope>NUCLEOTIDE SEQUENCE [LARGE SCALE GENOMIC DNA]</scope>
    <source>
        <strain evidence="2 3">SA2-6</strain>
    </source>
</reference>
<keyword evidence="2" id="KW-0378">Hydrolase</keyword>
<dbReference type="GO" id="GO:0016787">
    <property type="term" value="F:hydrolase activity"/>
    <property type="evidence" value="ECO:0007669"/>
    <property type="project" value="UniProtKB-KW"/>
</dbReference>
<dbReference type="OrthoDB" id="1164310at2"/>
<dbReference type="PIRSF" id="PIRSF032442">
    <property type="entry name" value="UCP032442"/>
    <property type="match status" value="1"/>
</dbReference>
<name>A0A0M2SUC9_9BACI</name>
<dbReference type="CDD" id="cd02549">
    <property type="entry name" value="Peptidase_C39A"/>
    <property type="match status" value="1"/>
</dbReference>
<dbReference type="InterPro" id="IPR016997">
    <property type="entry name" value="UCP032442"/>
</dbReference>
<accession>A0A0M2SUC9</accession>
<dbReference type="PANTHER" id="PTHR37806:SF1">
    <property type="entry name" value="PEPTIDASE C39-LIKE DOMAIN-CONTAINING PROTEIN"/>
    <property type="match status" value="1"/>
</dbReference>
<dbReference type="InterPro" id="IPR039563">
    <property type="entry name" value="Peptidase_C39_single_dom"/>
</dbReference>
<dbReference type="Pfam" id="PF13529">
    <property type="entry name" value="Peptidase_C39_2"/>
    <property type="match status" value="1"/>
</dbReference>
<dbReference type="AlphaFoldDB" id="A0A0M2SUC9"/>
<sequence>MNVLLKYFLSIIIILFGVLIDIGKAPDKNQAIPAPYQKPAIAKEIMMDVPLINQMDAPRLYNGCEVTSLAMLLQFWGIQVSKNELAEKIPRVPLKYSDGKNGNPNTGFVGNMEDGPGLGVYHGPVFELAQPYLPANLKVTDLTNHPFDTIIEKLNEGLPVWVITTSNFSPVPTIQSWTTPQGSVEITYNMHSAVITGYDHKNIYLNNPYGIKNQQVNKANFLKSWQQMGSQAIVVEPVKK</sequence>
<feature type="domain" description="Peptidase C39-like" evidence="1">
    <location>
        <begin position="48"/>
        <end position="209"/>
    </location>
</feature>
<evidence type="ECO:0000313" key="2">
    <source>
        <dbReference type="EMBL" id="KKK36592.1"/>
    </source>
</evidence>
<keyword evidence="3" id="KW-1185">Reference proteome</keyword>
<evidence type="ECO:0000259" key="1">
    <source>
        <dbReference type="Pfam" id="PF13529"/>
    </source>
</evidence>
<gene>
    <name evidence="2" type="ORF">WQ57_18640</name>
</gene>
<evidence type="ECO:0000313" key="3">
    <source>
        <dbReference type="Proteomes" id="UP000034166"/>
    </source>
</evidence>
<dbReference type="Proteomes" id="UP000034166">
    <property type="component" value="Unassembled WGS sequence"/>
</dbReference>
<organism evidence="2 3">
    <name type="scientific">Mesobacillus campisalis</name>
    <dbReference type="NCBI Taxonomy" id="1408103"/>
    <lineage>
        <taxon>Bacteria</taxon>
        <taxon>Bacillati</taxon>
        <taxon>Bacillota</taxon>
        <taxon>Bacilli</taxon>
        <taxon>Bacillales</taxon>
        <taxon>Bacillaceae</taxon>
        <taxon>Mesobacillus</taxon>
    </lineage>
</organism>
<dbReference type="Gene3D" id="3.90.70.10">
    <property type="entry name" value="Cysteine proteinases"/>
    <property type="match status" value="1"/>
</dbReference>
<dbReference type="PATRIC" id="fig|1408103.3.peg.4132"/>
<comment type="caution">
    <text evidence="2">The sequence shown here is derived from an EMBL/GenBank/DDBJ whole genome shotgun (WGS) entry which is preliminary data.</text>
</comment>